<comment type="caution">
    <text evidence="3">The sequence shown here is derived from an EMBL/GenBank/DDBJ whole genome shotgun (WGS) entry which is preliminary data.</text>
</comment>
<protein>
    <submittedName>
        <fullName evidence="3">12429_t:CDS:1</fullName>
    </submittedName>
</protein>
<evidence type="ECO:0000313" key="4">
    <source>
        <dbReference type="Proteomes" id="UP000789831"/>
    </source>
</evidence>
<dbReference type="AlphaFoldDB" id="A0A9N9FAM1"/>
<accession>A0A9N9FAM1</accession>
<dbReference type="OrthoDB" id="10545446at2759"/>
<reference evidence="3" key="1">
    <citation type="submission" date="2021-06" db="EMBL/GenBank/DDBJ databases">
        <authorList>
            <person name="Kallberg Y."/>
            <person name="Tangrot J."/>
            <person name="Rosling A."/>
        </authorList>
    </citation>
    <scope>NUCLEOTIDE SEQUENCE</scope>
    <source>
        <strain evidence="3">MT106</strain>
    </source>
</reference>
<feature type="compositionally biased region" description="Low complexity" evidence="2">
    <location>
        <begin position="108"/>
        <end position="117"/>
    </location>
</feature>
<evidence type="ECO:0000256" key="2">
    <source>
        <dbReference type="SAM" id="MobiDB-lite"/>
    </source>
</evidence>
<organism evidence="3 4">
    <name type="scientific">Ambispora gerdemannii</name>
    <dbReference type="NCBI Taxonomy" id="144530"/>
    <lineage>
        <taxon>Eukaryota</taxon>
        <taxon>Fungi</taxon>
        <taxon>Fungi incertae sedis</taxon>
        <taxon>Mucoromycota</taxon>
        <taxon>Glomeromycotina</taxon>
        <taxon>Glomeromycetes</taxon>
        <taxon>Archaeosporales</taxon>
        <taxon>Ambisporaceae</taxon>
        <taxon>Ambispora</taxon>
    </lineage>
</organism>
<feature type="region of interest" description="Disordered" evidence="2">
    <location>
        <begin position="86"/>
        <end position="119"/>
    </location>
</feature>
<sequence>MKKLEEIKKQINDNSQGLVEEFEKLQKELQGLQIEKENEVQQLKEEIKRLKNNSVDIKEENNYNNKEEDLIEENYEIEKISYQQPVNDHCPRCDKQKSNDESNEEENNNNQRSGGRNNKSRIEKIFNTCAGCQKDINTAHKIFQNQEVNVDNLNISTENKEQLKALAKIKKGEQIDIDRLNIDQEAKEELKEIQKQISTNSPVNKPQQKSQNTSDYVVNCLNCSRQYETNKEKEPHSNCWYCQSKNIQI</sequence>
<proteinExistence type="predicted"/>
<feature type="coiled-coil region" evidence="1">
    <location>
        <begin position="1"/>
        <end position="60"/>
    </location>
</feature>
<keyword evidence="1" id="KW-0175">Coiled coil</keyword>
<name>A0A9N9FAM1_9GLOM</name>
<evidence type="ECO:0000256" key="1">
    <source>
        <dbReference type="SAM" id="Coils"/>
    </source>
</evidence>
<gene>
    <name evidence="3" type="ORF">AGERDE_LOCUS5299</name>
</gene>
<evidence type="ECO:0000313" key="3">
    <source>
        <dbReference type="EMBL" id="CAG8522280.1"/>
    </source>
</evidence>
<dbReference type="Proteomes" id="UP000789831">
    <property type="component" value="Unassembled WGS sequence"/>
</dbReference>
<feature type="compositionally biased region" description="Basic and acidic residues" evidence="2">
    <location>
        <begin position="89"/>
        <end position="100"/>
    </location>
</feature>
<dbReference type="EMBL" id="CAJVPL010000698">
    <property type="protein sequence ID" value="CAG8522280.1"/>
    <property type="molecule type" value="Genomic_DNA"/>
</dbReference>
<keyword evidence="4" id="KW-1185">Reference proteome</keyword>